<dbReference type="Pfam" id="PF08713">
    <property type="entry name" value="DNA_alkylation"/>
    <property type="match status" value="1"/>
</dbReference>
<gene>
    <name evidence="1" type="ORF">SAMN05421825_3041</name>
</gene>
<dbReference type="InterPro" id="IPR016024">
    <property type="entry name" value="ARM-type_fold"/>
</dbReference>
<proteinExistence type="predicted"/>
<reference evidence="2" key="1">
    <citation type="submission" date="2016-10" db="EMBL/GenBank/DDBJ databases">
        <authorList>
            <person name="Varghese N."/>
            <person name="Submissions S."/>
        </authorList>
    </citation>
    <scope>NUCLEOTIDE SEQUENCE [LARGE SCALE GENOMIC DNA]</scope>
    <source>
        <strain evidence="2">DSM 19684</strain>
    </source>
</reference>
<dbReference type="Gene3D" id="1.25.40.290">
    <property type="entry name" value="ARM repeat domains"/>
    <property type="match status" value="1"/>
</dbReference>
<dbReference type="EMBL" id="FNBH01000003">
    <property type="protein sequence ID" value="SDG25039.1"/>
    <property type="molecule type" value="Genomic_DNA"/>
</dbReference>
<evidence type="ECO:0000313" key="1">
    <source>
        <dbReference type="EMBL" id="SDG25039.1"/>
    </source>
</evidence>
<dbReference type="SUPFAM" id="SSF48371">
    <property type="entry name" value="ARM repeat"/>
    <property type="match status" value="1"/>
</dbReference>
<evidence type="ECO:0000313" key="2">
    <source>
        <dbReference type="Proteomes" id="UP000199203"/>
    </source>
</evidence>
<dbReference type="InterPro" id="IPR014825">
    <property type="entry name" value="DNA_alkylation"/>
</dbReference>
<sequence length="270" mass="30738">MEVSKRKGARSTKEIPTEILDQLNSGKIETANLVEWLAVDQRLLLENLLIQIGRTKYLEPILVRIDELKKQTVNTINEAIGTGLLEQSLVNGDQDIIITISTHRSDLIRCWASYTVGKNPNLNIAQKLEQIKQFAADKHFGVREICWLAVRPSIAKDLSQSIAILMDWANNEDGNIRRFASEATRPRGVWCSHIEELKQSPELGMTILEAMRSDNEKYVRDSVGNWLNDASKTNPQFVHEVCKRWIKESPTKETEYIVKKALRTIEKASS</sequence>
<accession>A0A1G7SRI9</accession>
<organism evidence="1 2">
    <name type="scientific">Epilithonimonas hungarica</name>
    <dbReference type="NCBI Taxonomy" id="454006"/>
    <lineage>
        <taxon>Bacteria</taxon>
        <taxon>Pseudomonadati</taxon>
        <taxon>Bacteroidota</taxon>
        <taxon>Flavobacteriia</taxon>
        <taxon>Flavobacteriales</taxon>
        <taxon>Weeksellaceae</taxon>
        <taxon>Chryseobacterium group</taxon>
        <taxon>Epilithonimonas</taxon>
    </lineage>
</organism>
<dbReference type="Proteomes" id="UP000199203">
    <property type="component" value="Unassembled WGS sequence"/>
</dbReference>
<dbReference type="STRING" id="454006.SAMN05421825_3041"/>
<protein>
    <submittedName>
        <fullName evidence="1">3-methyladenine DNA glycosylase AlkC</fullName>
    </submittedName>
</protein>
<dbReference type="RefSeq" id="WP_089874245.1">
    <property type="nucleotide sequence ID" value="NZ_FNBH01000003.1"/>
</dbReference>
<dbReference type="OrthoDB" id="9797162at2"/>
<name>A0A1G7SRI9_9FLAO</name>
<keyword evidence="2" id="KW-1185">Reference proteome</keyword>
<dbReference type="AlphaFoldDB" id="A0A1G7SRI9"/>